<name>A0ABP8WYI3_9PSEU</name>
<dbReference type="InterPro" id="IPR006286">
    <property type="entry name" value="C56_PfpI-like"/>
</dbReference>
<proteinExistence type="inferred from homology"/>
<accession>A0ABP8WYI3</accession>
<dbReference type="InterPro" id="IPR002818">
    <property type="entry name" value="DJ-1/PfpI"/>
</dbReference>
<feature type="domain" description="DJ-1/PfpI" evidence="2">
    <location>
        <begin position="11"/>
        <end position="179"/>
    </location>
</feature>
<comment type="similarity">
    <text evidence="1">Belongs to the peptidase C56 family.</text>
</comment>
<comment type="caution">
    <text evidence="3">The sequence shown here is derived from an EMBL/GenBank/DDBJ whole genome shotgun (WGS) entry which is preliminary data.</text>
</comment>
<dbReference type="SUPFAM" id="SSF52317">
    <property type="entry name" value="Class I glutamine amidotransferase-like"/>
    <property type="match status" value="1"/>
</dbReference>
<organism evidence="3 4">
    <name type="scientific">Pseudonocardia yuanmonensis</name>
    <dbReference type="NCBI Taxonomy" id="1095914"/>
    <lineage>
        <taxon>Bacteria</taxon>
        <taxon>Bacillati</taxon>
        <taxon>Actinomycetota</taxon>
        <taxon>Actinomycetes</taxon>
        <taxon>Pseudonocardiales</taxon>
        <taxon>Pseudonocardiaceae</taxon>
        <taxon>Pseudonocardia</taxon>
    </lineage>
</organism>
<evidence type="ECO:0000256" key="1">
    <source>
        <dbReference type="ARBA" id="ARBA00008542"/>
    </source>
</evidence>
<protein>
    <submittedName>
        <fullName evidence="3">Type 1 glutamine amidotransferase domain-containing protein</fullName>
    </submittedName>
</protein>
<dbReference type="CDD" id="cd03134">
    <property type="entry name" value="GATase1_PfpI_like"/>
    <property type="match status" value="1"/>
</dbReference>
<evidence type="ECO:0000313" key="3">
    <source>
        <dbReference type="EMBL" id="GAA4697517.1"/>
    </source>
</evidence>
<gene>
    <name evidence="3" type="ORF">GCM10023215_39710</name>
</gene>
<dbReference type="PANTHER" id="PTHR42733">
    <property type="entry name" value="DJ-1 PROTEIN"/>
    <property type="match status" value="1"/>
</dbReference>
<dbReference type="Pfam" id="PF01965">
    <property type="entry name" value="DJ-1_PfpI"/>
    <property type="match status" value="1"/>
</dbReference>
<reference evidence="4" key="1">
    <citation type="journal article" date="2019" name="Int. J. Syst. Evol. Microbiol.">
        <title>The Global Catalogue of Microorganisms (GCM) 10K type strain sequencing project: providing services to taxonomists for standard genome sequencing and annotation.</title>
        <authorList>
            <consortium name="The Broad Institute Genomics Platform"/>
            <consortium name="The Broad Institute Genome Sequencing Center for Infectious Disease"/>
            <person name="Wu L."/>
            <person name="Ma J."/>
        </authorList>
    </citation>
    <scope>NUCLEOTIDE SEQUENCE [LARGE SCALE GENOMIC DNA]</scope>
    <source>
        <strain evidence="4">JCM 18055</strain>
    </source>
</reference>
<dbReference type="PANTHER" id="PTHR42733:SF12">
    <property type="entry name" value="PROTEINASE"/>
    <property type="match status" value="1"/>
</dbReference>
<dbReference type="InterPro" id="IPR029062">
    <property type="entry name" value="Class_I_gatase-like"/>
</dbReference>
<keyword evidence="4" id="KW-1185">Reference proteome</keyword>
<evidence type="ECO:0000313" key="4">
    <source>
        <dbReference type="Proteomes" id="UP001500325"/>
    </source>
</evidence>
<dbReference type="PROSITE" id="PS51276">
    <property type="entry name" value="PEPTIDASE_C56_PFPI"/>
    <property type="match status" value="1"/>
</dbReference>
<dbReference type="EMBL" id="BAABIC010000013">
    <property type="protein sequence ID" value="GAA4697517.1"/>
    <property type="molecule type" value="Genomic_DNA"/>
</dbReference>
<dbReference type="NCBIfam" id="TIGR01382">
    <property type="entry name" value="PfpI"/>
    <property type="match status" value="1"/>
</dbReference>
<sequence length="194" mass="20822">MPDMAGVLDGRRIAILAADGVERVELERPRQALEEAGARTVVVSISDGEIQARDHDLEDAGTFAVDQLVGEVSVDDYEALLLPGGTVNPDKLRMEPAAVRFVRDFVRSGKPVASICHGPWNFVEADVARGRRLTSWPSVRTDLRNAGAEVVDEQVVTDGNITTSRSPDDLPAFCERIVQEFAGAPQSAGAGGRT</sequence>
<keyword evidence="3" id="KW-0315">Glutamine amidotransferase</keyword>
<dbReference type="Gene3D" id="3.40.50.880">
    <property type="match status" value="1"/>
</dbReference>
<dbReference type="Proteomes" id="UP001500325">
    <property type="component" value="Unassembled WGS sequence"/>
</dbReference>
<evidence type="ECO:0000259" key="2">
    <source>
        <dbReference type="Pfam" id="PF01965"/>
    </source>
</evidence>